<sequence>MIYLIDSNVFIQAQNEYYCFDVCPGFWEFIERKFNEGQFISIKNVYHELAKQDDAVFAWVKDRKSFFQSVDDIDTQKNFSEIVNYVNEEYSPRHKNSRLHIQTFLNVADPWIVAKARTVHATVVSHEVRDKSKQSPKPKIPDVCDHFHVPTIRTSELLRSFQVKFILEQQQK</sequence>
<gene>
    <name evidence="1" type="ORF">PH362_21625</name>
</gene>
<name>A0AAW6BNS2_9GAMM</name>
<dbReference type="SUPFAM" id="SSF88723">
    <property type="entry name" value="PIN domain-like"/>
    <property type="match status" value="1"/>
</dbReference>
<evidence type="ECO:0000313" key="1">
    <source>
        <dbReference type="EMBL" id="MDB6374456.1"/>
    </source>
</evidence>
<dbReference type="RefSeq" id="WP_046396292.1">
    <property type="nucleotide sequence ID" value="NZ_CAWQKC010000183.1"/>
</dbReference>
<dbReference type="Pfam" id="PF14367">
    <property type="entry name" value="DUF4411"/>
    <property type="match status" value="1"/>
</dbReference>
<dbReference type="PIRSF" id="PIRSF008505">
    <property type="entry name" value="UCP008505"/>
    <property type="match status" value="1"/>
</dbReference>
<comment type="caution">
    <text evidence="1">The sequence shown here is derived from an EMBL/GenBank/DDBJ whole genome shotgun (WGS) entry which is preliminary data.</text>
</comment>
<proteinExistence type="predicted"/>
<protein>
    <submittedName>
        <fullName evidence="1">DUF4411 family protein</fullName>
    </submittedName>
</protein>
<dbReference type="InterPro" id="IPR016541">
    <property type="entry name" value="UCP008505"/>
</dbReference>
<organism evidence="1 2">
    <name type="scientific">Photorhabdus bodei</name>
    <dbReference type="NCBI Taxonomy" id="2029681"/>
    <lineage>
        <taxon>Bacteria</taxon>
        <taxon>Pseudomonadati</taxon>
        <taxon>Pseudomonadota</taxon>
        <taxon>Gammaproteobacteria</taxon>
        <taxon>Enterobacterales</taxon>
        <taxon>Morganellaceae</taxon>
        <taxon>Photorhabdus</taxon>
    </lineage>
</organism>
<dbReference type="AlphaFoldDB" id="A0AAW6BNS2"/>
<reference evidence="1" key="1">
    <citation type="submission" date="2023-01" db="EMBL/GenBank/DDBJ databases">
        <title>Genome sequencing of Photorhabdus bodei 09-20.</title>
        <authorList>
            <person name="Kalindamar S."/>
            <person name="Kumru S."/>
        </authorList>
    </citation>
    <scope>NUCLEOTIDE SEQUENCE</scope>
    <source>
        <strain evidence="1">09-20</strain>
    </source>
</reference>
<dbReference type="Proteomes" id="UP001212996">
    <property type="component" value="Unassembled WGS sequence"/>
</dbReference>
<dbReference type="EMBL" id="JAQMFO010000046">
    <property type="protein sequence ID" value="MDB6374456.1"/>
    <property type="molecule type" value="Genomic_DNA"/>
</dbReference>
<evidence type="ECO:0000313" key="2">
    <source>
        <dbReference type="Proteomes" id="UP001212996"/>
    </source>
</evidence>
<dbReference type="InterPro" id="IPR029060">
    <property type="entry name" value="PIN-like_dom_sf"/>
</dbReference>
<accession>A0AAW6BNS2</accession>